<organism evidence="2 3">
    <name type="scientific">Brucella intermedia 229E</name>
    <dbReference type="NCBI Taxonomy" id="1337887"/>
    <lineage>
        <taxon>Bacteria</taxon>
        <taxon>Pseudomonadati</taxon>
        <taxon>Pseudomonadota</taxon>
        <taxon>Alphaproteobacteria</taxon>
        <taxon>Hyphomicrobiales</taxon>
        <taxon>Brucellaceae</taxon>
        <taxon>Brucella/Ochrobactrum group</taxon>
        <taxon>Brucella</taxon>
    </lineage>
</organism>
<gene>
    <name evidence="2" type="ORF">Q644_14375</name>
</gene>
<comment type="caution">
    <text evidence="2">The sequence shown here is derived from an EMBL/GenBank/DDBJ whole genome shotgun (WGS) entry which is preliminary data.</text>
</comment>
<dbReference type="Proteomes" id="UP000016842">
    <property type="component" value="Unassembled WGS sequence"/>
</dbReference>
<accession>U4VA56</accession>
<name>U4VA56_9HYPH</name>
<reference evidence="2 3" key="1">
    <citation type="journal article" date="2014" name="FEMS Microbiol. Lett.">
        <title>Genome sequencing analysis reveals virulence-related gene content of Ochrobactrum intermedium strain 229E, a urease-positive strain isolated from the human gastric niche.</title>
        <authorList>
            <person name="Kulkarni G.J."/>
            <person name="Shetty S."/>
            <person name="Dharne M.S."/>
            <person name="Shouche Y.S."/>
        </authorList>
    </citation>
    <scope>NUCLEOTIDE SEQUENCE [LARGE SCALE GENOMIC DNA]</scope>
    <source>
        <strain evidence="2 3">229E</strain>
    </source>
</reference>
<protein>
    <submittedName>
        <fullName evidence="2">Uncharacterized protein</fullName>
    </submittedName>
</protein>
<evidence type="ECO:0000313" key="2">
    <source>
        <dbReference type="EMBL" id="ERM02860.1"/>
    </source>
</evidence>
<sequence>MKNGNSTAVKTERPYLHRRPPRKYKLTEIQDTRNRNLSQKGTDYVPLAFCEKMMDKTGFKRFQRTAIPNLIQNVGQEKLFK</sequence>
<dbReference type="EMBL" id="ASXJ01000055">
    <property type="protein sequence ID" value="ERM02860.1"/>
    <property type="molecule type" value="Genomic_DNA"/>
</dbReference>
<dbReference type="AlphaFoldDB" id="U4VA56"/>
<feature type="region of interest" description="Disordered" evidence="1">
    <location>
        <begin position="1"/>
        <end position="21"/>
    </location>
</feature>
<evidence type="ECO:0000256" key="1">
    <source>
        <dbReference type="SAM" id="MobiDB-lite"/>
    </source>
</evidence>
<evidence type="ECO:0000313" key="3">
    <source>
        <dbReference type="Proteomes" id="UP000016842"/>
    </source>
</evidence>
<dbReference type="PATRIC" id="fig|1337887.3.peg.1170"/>
<proteinExistence type="predicted"/>